<evidence type="ECO:0000256" key="1">
    <source>
        <dbReference type="SAM" id="Phobius"/>
    </source>
</evidence>
<keyword evidence="1" id="KW-0472">Membrane</keyword>
<sequence>MRFWANLIGYQVVWFGAVIGAGRGSPWPGVVLAAIFVAGQAWVSRSPRADLRLVAVAFCCGLALDGLLAASGWAQYATPSPALPVAGAPIWILALWAAFAMTFNHSLTYVRDRPALGALLGLIGGPLAYWGAGHAWGAMAFDPPVWRSLLWLALGWALAMLLLCRLASRWERELRRPVGPATGATQ</sequence>
<feature type="transmembrane region" description="Helical" evidence="1">
    <location>
        <begin position="82"/>
        <end position="103"/>
    </location>
</feature>
<dbReference type="EMBL" id="CP132976">
    <property type="protein sequence ID" value="WMD21518.1"/>
    <property type="molecule type" value="Genomic_DNA"/>
</dbReference>
<keyword evidence="3" id="KW-1185">Reference proteome</keyword>
<feature type="transmembrane region" description="Helical" evidence="1">
    <location>
        <begin position="51"/>
        <end position="76"/>
    </location>
</feature>
<protein>
    <submittedName>
        <fullName evidence="2">DUF2878 domain-containing protein</fullName>
    </submittedName>
</protein>
<reference evidence="2 3" key="1">
    <citation type="submission" date="2023-08" db="EMBL/GenBank/DDBJ databases">
        <title>Achromobacter seleniivolatilans sp. nov., isolated from seleniferous soil.</title>
        <authorList>
            <person name="Zhang S."/>
            <person name="Li K."/>
            <person name="Peng J."/>
            <person name="Zhao Q."/>
            <person name="Wang H."/>
            <person name="Guo Y."/>
        </authorList>
    </citation>
    <scope>NUCLEOTIDE SEQUENCE [LARGE SCALE GENOMIC DNA]</scope>
    <source>
        <strain evidence="2 3">R39</strain>
    </source>
</reference>
<organism evidence="2 3">
    <name type="scientific">Achromobacter seleniivolatilans</name>
    <dbReference type="NCBI Taxonomy" id="3047478"/>
    <lineage>
        <taxon>Bacteria</taxon>
        <taxon>Pseudomonadati</taxon>
        <taxon>Pseudomonadota</taxon>
        <taxon>Betaproteobacteria</taxon>
        <taxon>Burkholderiales</taxon>
        <taxon>Alcaligenaceae</taxon>
        <taxon>Achromobacter</taxon>
    </lineage>
</organism>
<feature type="transmembrane region" description="Helical" evidence="1">
    <location>
        <begin position="115"/>
        <end position="136"/>
    </location>
</feature>
<gene>
    <name evidence="2" type="ORF">RAS12_03860</name>
</gene>
<evidence type="ECO:0000313" key="2">
    <source>
        <dbReference type="EMBL" id="WMD21518.1"/>
    </source>
</evidence>
<name>A0ABY9M3C6_9BURK</name>
<keyword evidence="1" id="KW-1133">Transmembrane helix</keyword>
<proteinExistence type="predicted"/>
<dbReference type="Pfam" id="PF11086">
    <property type="entry name" value="DUF2878"/>
    <property type="match status" value="1"/>
</dbReference>
<evidence type="ECO:0000313" key="3">
    <source>
        <dbReference type="Proteomes" id="UP001234798"/>
    </source>
</evidence>
<dbReference type="RefSeq" id="WP_306945303.1">
    <property type="nucleotide sequence ID" value="NZ_CP132976.1"/>
</dbReference>
<keyword evidence="1" id="KW-0812">Transmembrane</keyword>
<feature type="transmembrane region" description="Helical" evidence="1">
    <location>
        <begin position="12"/>
        <end position="39"/>
    </location>
</feature>
<dbReference type="Proteomes" id="UP001234798">
    <property type="component" value="Chromosome"/>
</dbReference>
<dbReference type="InterPro" id="IPR021306">
    <property type="entry name" value="DUF2878"/>
</dbReference>
<feature type="transmembrane region" description="Helical" evidence="1">
    <location>
        <begin position="148"/>
        <end position="167"/>
    </location>
</feature>
<accession>A0ABY9M3C6</accession>